<dbReference type="AlphaFoldDB" id="A0A4S2MQ46"/>
<accession>A0A4S2MQ46</accession>
<dbReference type="InterPro" id="IPR050307">
    <property type="entry name" value="Sterol_Desaturase_Related"/>
</dbReference>
<feature type="transmembrane region" description="Helical" evidence="5">
    <location>
        <begin position="50"/>
        <end position="70"/>
    </location>
</feature>
<evidence type="ECO:0000256" key="5">
    <source>
        <dbReference type="SAM" id="Phobius"/>
    </source>
</evidence>
<evidence type="ECO:0000313" key="8">
    <source>
        <dbReference type="Proteomes" id="UP000298138"/>
    </source>
</evidence>
<dbReference type="STRING" id="341454.A0A4S2MQ46"/>
<dbReference type="Pfam" id="PF04116">
    <property type="entry name" value="FA_hydroxylase"/>
    <property type="match status" value="1"/>
</dbReference>
<dbReference type="PANTHER" id="PTHR11863">
    <property type="entry name" value="STEROL DESATURASE"/>
    <property type="match status" value="1"/>
</dbReference>
<dbReference type="GO" id="GO:0016020">
    <property type="term" value="C:membrane"/>
    <property type="evidence" value="ECO:0007669"/>
    <property type="project" value="UniProtKB-SubCell"/>
</dbReference>
<dbReference type="OrthoDB" id="408954at2759"/>
<proteinExistence type="predicted"/>
<protein>
    <recommendedName>
        <fullName evidence="6">Fatty acid hydroxylase domain-containing protein</fullName>
    </recommendedName>
</protein>
<evidence type="ECO:0000313" key="7">
    <source>
        <dbReference type="EMBL" id="TGZ76638.1"/>
    </source>
</evidence>
<sequence>MNSTTPTTAAPLLSDLHALSTAKLQSFWHSIYTTYTPTQIEFFGSQAVQYTFFLLPAFFYTLLDLLFPAFSARHKIQGAKRQPTGREIVKAAKGSLGNMGIVTALLAGKFWWEQQGGGGGRTMFRIEEELPTVREVLGGFMFAAAVREVTFYYLHRAFHHPRLYPHIHKLHHTFPVPTAFAAEYCTLTEHAFANVLPVILGHIILHSHIVSAWVYIAHEVFHAVADHSGYDFFKLPHPTKWHDAHHERFRVSYGVYGVLDWVHGTHKVRDKKKKAL</sequence>
<dbReference type="InParanoid" id="A0A4S2MQ46"/>
<reference evidence="7 8" key="1">
    <citation type="submission" date="2019-04" db="EMBL/GenBank/DDBJ databases">
        <title>Comparative genomics and transcriptomics to analyze fruiting body development in filamentous ascomycetes.</title>
        <authorList>
            <consortium name="DOE Joint Genome Institute"/>
            <person name="Lutkenhaus R."/>
            <person name="Traeger S."/>
            <person name="Breuer J."/>
            <person name="Kuo A."/>
            <person name="Lipzen A."/>
            <person name="Pangilinan J."/>
            <person name="Dilworth D."/>
            <person name="Sandor L."/>
            <person name="Poggeler S."/>
            <person name="Barry K."/>
            <person name="Grigoriev I.V."/>
            <person name="Nowrousian M."/>
        </authorList>
    </citation>
    <scope>NUCLEOTIDE SEQUENCE [LARGE SCALE GENOMIC DNA]</scope>
    <source>
        <strain evidence="7 8">CBS 389.68</strain>
    </source>
</reference>
<gene>
    <name evidence="7" type="ORF">EX30DRAFT_399144</name>
</gene>
<keyword evidence="4 5" id="KW-0472">Membrane</keyword>
<evidence type="ECO:0000256" key="4">
    <source>
        <dbReference type="ARBA" id="ARBA00023136"/>
    </source>
</evidence>
<keyword evidence="8" id="KW-1185">Reference proteome</keyword>
<dbReference type="EMBL" id="ML220171">
    <property type="protein sequence ID" value="TGZ76638.1"/>
    <property type="molecule type" value="Genomic_DNA"/>
</dbReference>
<evidence type="ECO:0000256" key="3">
    <source>
        <dbReference type="ARBA" id="ARBA00022989"/>
    </source>
</evidence>
<keyword evidence="3 5" id="KW-1133">Transmembrane helix</keyword>
<evidence type="ECO:0000259" key="6">
    <source>
        <dbReference type="Pfam" id="PF04116"/>
    </source>
</evidence>
<dbReference type="GO" id="GO:0016491">
    <property type="term" value="F:oxidoreductase activity"/>
    <property type="evidence" value="ECO:0007669"/>
    <property type="project" value="InterPro"/>
</dbReference>
<evidence type="ECO:0000256" key="2">
    <source>
        <dbReference type="ARBA" id="ARBA00022692"/>
    </source>
</evidence>
<dbReference type="InterPro" id="IPR006694">
    <property type="entry name" value="Fatty_acid_hydroxylase"/>
</dbReference>
<comment type="subcellular location">
    <subcellularLocation>
        <location evidence="1">Membrane</location>
    </subcellularLocation>
</comment>
<evidence type="ECO:0000256" key="1">
    <source>
        <dbReference type="ARBA" id="ARBA00004370"/>
    </source>
</evidence>
<keyword evidence="2 5" id="KW-0812">Transmembrane</keyword>
<feature type="domain" description="Fatty acid hydroxylase" evidence="6">
    <location>
        <begin position="140"/>
        <end position="265"/>
    </location>
</feature>
<dbReference type="GO" id="GO:0005506">
    <property type="term" value="F:iron ion binding"/>
    <property type="evidence" value="ECO:0007669"/>
    <property type="project" value="InterPro"/>
</dbReference>
<name>A0A4S2MQ46_9PEZI</name>
<dbReference type="Proteomes" id="UP000298138">
    <property type="component" value="Unassembled WGS sequence"/>
</dbReference>
<dbReference type="GO" id="GO:0008610">
    <property type="term" value="P:lipid biosynthetic process"/>
    <property type="evidence" value="ECO:0007669"/>
    <property type="project" value="InterPro"/>
</dbReference>
<organism evidence="7 8">
    <name type="scientific">Ascodesmis nigricans</name>
    <dbReference type="NCBI Taxonomy" id="341454"/>
    <lineage>
        <taxon>Eukaryota</taxon>
        <taxon>Fungi</taxon>
        <taxon>Dikarya</taxon>
        <taxon>Ascomycota</taxon>
        <taxon>Pezizomycotina</taxon>
        <taxon>Pezizomycetes</taxon>
        <taxon>Pezizales</taxon>
        <taxon>Ascodesmidaceae</taxon>
        <taxon>Ascodesmis</taxon>
    </lineage>
</organism>